<dbReference type="EMBL" id="JAIZAY010000016">
    <property type="protein sequence ID" value="KAJ8027293.1"/>
    <property type="molecule type" value="Genomic_DNA"/>
</dbReference>
<evidence type="ECO:0000256" key="3">
    <source>
        <dbReference type="ARBA" id="ARBA00038790"/>
    </source>
</evidence>
<dbReference type="GO" id="GO:0006542">
    <property type="term" value="P:glutamine biosynthetic process"/>
    <property type="evidence" value="ECO:0007669"/>
    <property type="project" value="InterPro"/>
</dbReference>
<dbReference type="InterPro" id="IPR008147">
    <property type="entry name" value="Gln_synt_N"/>
</dbReference>
<dbReference type="GO" id="GO:0005737">
    <property type="term" value="C:cytoplasm"/>
    <property type="evidence" value="ECO:0007669"/>
    <property type="project" value="TreeGrafter"/>
</dbReference>
<dbReference type="GO" id="GO:0004356">
    <property type="term" value="F:glutamine synthetase activity"/>
    <property type="evidence" value="ECO:0007669"/>
    <property type="project" value="InterPro"/>
</dbReference>
<dbReference type="SUPFAM" id="SSF54368">
    <property type="entry name" value="Glutamine synthetase, N-terminal domain"/>
    <property type="match status" value="1"/>
</dbReference>
<dbReference type="Gene3D" id="3.10.20.70">
    <property type="entry name" value="Glutamine synthetase, N-terminal domain"/>
    <property type="match status" value="1"/>
</dbReference>
<reference evidence="10" key="1">
    <citation type="submission" date="2021-10" db="EMBL/GenBank/DDBJ databases">
        <title>Tropical sea cucumber genome reveals ecological adaptation and Cuvierian tubules defense mechanism.</title>
        <authorList>
            <person name="Chen T."/>
        </authorList>
    </citation>
    <scope>NUCLEOTIDE SEQUENCE</scope>
    <source>
        <strain evidence="10">Nanhai2018</strain>
        <tissue evidence="10">Muscle</tissue>
    </source>
</reference>
<comment type="subunit">
    <text evidence="3">Dodecamer. Interacts with BFSP2 and VIM.</text>
</comment>
<evidence type="ECO:0000313" key="10">
    <source>
        <dbReference type="EMBL" id="KAJ8027293.1"/>
    </source>
</evidence>
<dbReference type="Proteomes" id="UP001152320">
    <property type="component" value="Chromosome 16"/>
</dbReference>
<evidence type="ECO:0000256" key="2">
    <source>
        <dbReference type="ARBA" id="ARBA00037583"/>
    </source>
</evidence>
<dbReference type="GO" id="GO:0016020">
    <property type="term" value="C:membrane"/>
    <property type="evidence" value="ECO:0007669"/>
    <property type="project" value="TreeGrafter"/>
</dbReference>
<keyword evidence="11" id="KW-1185">Reference proteome</keyword>
<protein>
    <recommendedName>
        <fullName evidence="4">Lengsin</fullName>
    </recommendedName>
    <alternativeName>
        <fullName evidence="5">Glutamate-ammonia ligase domain-containing protein 1</fullName>
    </alternativeName>
</protein>
<dbReference type="InterPro" id="IPR014746">
    <property type="entry name" value="Gln_synth/guanido_kin_cat_dom"/>
</dbReference>
<dbReference type="PANTHER" id="PTHR43407:SF1">
    <property type="entry name" value="LENGSIN"/>
    <property type="match status" value="1"/>
</dbReference>
<dbReference type="AlphaFoldDB" id="A0A9Q1BIM3"/>
<dbReference type="SMART" id="SM01230">
    <property type="entry name" value="Gln-synt_C"/>
    <property type="match status" value="1"/>
</dbReference>
<sequence>MDLQKVIALIETNNIEFVRIELCDMYGISRSKIVPSRHFPRTITSGTAFSLGAFAWDPVCSLIPGTGLLEEVGYCDMMTHPDLDTFRVIPWLENTARVLVDSSFKGLPVAQDPRHIARTQLEKLESMNLSLFSAHEYEFYVQEKDGNMLFDFGGESLTVTSTAHSGLVYKLMRELTRVGIDIETFHSEDGAGQLEVTFRPSFGLKAADNAHTFKTSVKEICQSQGYTASFMSKPFSGVVGSSCHFCHSLWDLEGRESRLYDEESEWKLSETGQHWIAGLLEHAPAIALLCAPTINCLKRFQPETFAPINATWGVDNRTAAIRLKVDGSRGTYIENRMGASASNPYLLLAATVAAGIDGIERKLKLPEPMKDSAYNPKLVPNNVKKLPTTLPEAIQNFVADDLMYETFGADFIKTFVALKQHEMKRELDAKAKNKRDWEFDFFFKLL</sequence>
<dbReference type="PROSITE" id="PS51986">
    <property type="entry name" value="GS_BETA_GRASP"/>
    <property type="match status" value="1"/>
</dbReference>
<dbReference type="FunFam" id="3.30.590.10:FF:000009">
    <property type="entry name" value="Lengsin, lens protein with glutamine synthetase domain"/>
    <property type="match status" value="1"/>
</dbReference>
<feature type="domain" description="GS beta-grasp" evidence="8">
    <location>
        <begin position="13"/>
        <end position="108"/>
    </location>
</feature>
<dbReference type="Pfam" id="PF00120">
    <property type="entry name" value="Gln-synt_C"/>
    <property type="match status" value="1"/>
</dbReference>
<evidence type="ECO:0000256" key="6">
    <source>
        <dbReference type="PROSITE-ProRule" id="PRU01330"/>
    </source>
</evidence>
<organism evidence="10 11">
    <name type="scientific">Holothuria leucospilota</name>
    <name type="common">Black long sea cucumber</name>
    <name type="synonym">Mertensiothuria leucospilota</name>
    <dbReference type="NCBI Taxonomy" id="206669"/>
    <lineage>
        <taxon>Eukaryota</taxon>
        <taxon>Metazoa</taxon>
        <taxon>Echinodermata</taxon>
        <taxon>Eleutherozoa</taxon>
        <taxon>Echinozoa</taxon>
        <taxon>Holothuroidea</taxon>
        <taxon>Aspidochirotacea</taxon>
        <taxon>Aspidochirotida</taxon>
        <taxon>Holothuriidae</taxon>
        <taxon>Holothuria</taxon>
    </lineage>
</organism>
<evidence type="ECO:0000259" key="9">
    <source>
        <dbReference type="PROSITE" id="PS51987"/>
    </source>
</evidence>
<dbReference type="InterPro" id="IPR008146">
    <property type="entry name" value="Gln_synth_cat_dom"/>
</dbReference>
<dbReference type="Gene3D" id="3.30.590.10">
    <property type="entry name" value="Glutamine synthetase/guanido kinase, catalytic domain"/>
    <property type="match status" value="1"/>
</dbReference>
<evidence type="ECO:0000259" key="8">
    <source>
        <dbReference type="PROSITE" id="PS51986"/>
    </source>
</evidence>
<evidence type="ECO:0000256" key="4">
    <source>
        <dbReference type="ARBA" id="ARBA00039404"/>
    </source>
</evidence>
<dbReference type="OrthoDB" id="77835at2759"/>
<comment type="similarity">
    <text evidence="1 6 7">Belongs to the glutamine synthetase family.</text>
</comment>
<gene>
    <name evidence="10" type="ORF">HOLleu_32402</name>
</gene>
<comment type="caution">
    <text evidence="10">The sequence shown here is derived from an EMBL/GenBank/DDBJ whole genome shotgun (WGS) entry which is preliminary data.</text>
</comment>
<dbReference type="PROSITE" id="PS51987">
    <property type="entry name" value="GS_CATALYTIC"/>
    <property type="match status" value="1"/>
</dbReference>
<evidence type="ECO:0000256" key="7">
    <source>
        <dbReference type="RuleBase" id="RU000384"/>
    </source>
</evidence>
<dbReference type="InterPro" id="IPR036651">
    <property type="entry name" value="Gln_synt_N_sf"/>
</dbReference>
<evidence type="ECO:0000256" key="5">
    <source>
        <dbReference type="ARBA" id="ARBA00042675"/>
    </source>
</evidence>
<dbReference type="FunFam" id="3.10.20.70:FF:000007">
    <property type="entry name" value="LOW QUALITY PROTEIN: lengsin"/>
    <property type="match status" value="1"/>
</dbReference>
<name>A0A9Q1BIM3_HOLLE</name>
<evidence type="ECO:0000313" key="11">
    <source>
        <dbReference type="Proteomes" id="UP001152320"/>
    </source>
</evidence>
<dbReference type="SUPFAM" id="SSF55931">
    <property type="entry name" value="Glutamine synthetase/guanido kinase"/>
    <property type="match status" value="1"/>
</dbReference>
<accession>A0A9Q1BIM3</accession>
<evidence type="ECO:0000256" key="1">
    <source>
        <dbReference type="ARBA" id="ARBA00009897"/>
    </source>
</evidence>
<proteinExistence type="inferred from homology"/>
<dbReference type="PANTHER" id="PTHR43407">
    <property type="entry name" value="GLUTAMINE SYNTHETASE"/>
    <property type="match status" value="1"/>
</dbReference>
<comment type="function">
    <text evidence="2">May act as a component of the cytoskeleton or as a chaperone for the reorganization of intermediate filament proteins during terminal differentiation in the lens. Does not seem to have enzymatic activity.</text>
</comment>
<feature type="domain" description="GS catalytic" evidence="9">
    <location>
        <begin position="113"/>
        <end position="446"/>
    </location>
</feature>